<evidence type="ECO:0000256" key="1">
    <source>
        <dbReference type="ARBA" id="ARBA00011881"/>
    </source>
</evidence>
<evidence type="ECO:0000313" key="11">
    <source>
        <dbReference type="EMBL" id="MDA1386439.1"/>
    </source>
</evidence>
<evidence type="ECO:0000256" key="7">
    <source>
        <dbReference type="ARBA" id="ARBA00023079"/>
    </source>
</evidence>
<keyword evidence="5 9" id="KW-0560">Oxidoreductase</keyword>
<keyword evidence="2 9" id="KW-0349">Heme</keyword>
<dbReference type="Proteomes" id="UP001183604">
    <property type="component" value="Unassembled WGS sequence"/>
</dbReference>
<sequence length="281" mass="31663">MAEPQVLSSRDPGGEPDGARLFPAGEHRALTYSSYLALDELLAAQRPRSEEHDEMLFIVIHQTYELWFKQLLHELAHLQERLETGDGQHALRTLKRLLAILGVLVEQVHVLETMTPLQFKGFRGRLEDASGFQSAQFRELEAVLGRRDPRVLQQHPEGEARQRIAAAMARPSLYDSFLAYLALSGYEVPPRADLGAPLEPSAETQRVLLQVYRDDGEPSQVAERMVDIDEAVQEWRYRHVKMVQRTIGGKRGTGGSSGAGYLMTTLHTPAFPDLWEVRSDI</sequence>
<reference evidence="11" key="1">
    <citation type="submission" date="2022-12" db="EMBL/GenBank/DDBJ databases">
        <title>Gycomyces niveus sp.nov., a novel actinomycete isolated from soil in Shouguang.</title>
        <authorList>
            <person name="Yang X."/>
        </authorList>
    </citation>
    <scope>NUCLEOTIDE SEQUENCE</scope>
    <source>
        <strain evidence="11">DSM 44724</strain>
    </source>
</reference>
<dbReference type="GO" id="GO:0004833">
    <property type="term" value="F:L-tryptophan 2,3-dioxygenase activity"/>
    <property type="evidence" value="ECO:0007669"/>
    <property type="project" value="UniProtKB-UniRule"/>
</dbReference>
<evidence type="ECO:0000256" key="6">
    <source>
        <dbReference type="ARBA" id="ARBA00023004"/>
    </source>
</evidence>
<evidence type="ECO:0000256" key="2">
    <source>
        <dbReference type="ARBA" id="ARBA00022617"/>
    </source>
</evidence>
<evidence type="ECO:0000256" key="10">
    <source>
        <dbReference type="SAM" id="MobiDB-lite"/>
    </source>
</evidence>
<evidence type="ECO:0000313" key="13">
    <source>
        <dbReference type="Proteomes" id="UP001145799"/>
    </source>
</evidence>
<comment type="similarity">
    <text evidence="9">Belongs to the tryptophan 2,3-dioxygenase family.</text>
</comment>
<evidence type="ECO:0000256" key="5">
    <source>
        <dbReference type="ARBA" id="ARBA00023002"/>
    </source>
</evidence>
<evidence type="ECO:0000313" key="12">
    <source>
        <dbReference type="EMBL" id="MDR7338955.1"/>
    </source>
</evidence>
<dbReference type="GO" id="GO:0046872">
    <property type="term" value="F:metal ion binding"/>
    <property type="evidence" value="ECO:0007669"/>
    <property type="project" value="UniProtKB-KW"/>
</dbReference>
<evidence type="ECO:0000256" key="8">
    <source>
        <dbReference type="ARBA" id="ARBA00050412"/>
    </source>
</evidence>
<dbReference type="GO" id="GO:0020037">
    <property type="term" value="F:heme binding"/>
    <property type="evidence" value="ECO:0007669"/>
    <property type="project" value="UniProtKB-UniRule"/>
</dbReference>
<evidence type="ECO:0000256" key="9">
    <source>
        <dbReference type="HAMAP-Rule" id="MF_01972"/>
    </source>
</evidence>
<comment type="subunit">
    <text evidence="1 9">Homotetramer.</text>
</comment>
<dbReference type="EMBL" id="JAPZVQ010000009">
    <property type="protein sequence ID" value="MDA1386439.1"/>
    <property type="molecule type" value="Genomic_DNA"/>
</dbReference>
<dbReference type="PANTHER" id="PTHR10138:SF0">
    <property type="entry name" value="TRYPTOPHAN 2,3-DIOXYGENASE"/>
    <property type="match status" value="1"/>
</dbReference>
<dbReference type="SUPFAM" id="SSF140959">
    <property type="entry name" value="Indolic compounds 2,3-dioxygenase-like"/>
    <property type="match status" value="1"/>
</dbReference>
<dbReference type="EMBL" id="JAVDYD010000001">
    <property type="protein sequence ID" value="MDR7338955.1"/>
    <property type="molecule type" value="Genomic_DNA"/>
</dbReference>
<dbReference type="HAMAP" id="MF_01972">
    <property type="entry name" value="T23O"/>
    <property type="match status" value="1"/>
</dbReference>
<dbReference type="Gene3D" id="1.20.58.480">
    <property type="match status" value="1"/>
</dbReference>
<keyword evidence="3 9" id="KW-0479">Metal-binding</keyword>
<dbReference type="EC" id="1.13.11.11" evidence="9"/>
<keyword evidence="7 9" id="KW-0823">Tryptophan catabolism</keyword>
<evidence type="ECO:0000313" key="14">
    <source>
        <dbReference type="Proteomes" id="UP001183604"/>
    </source>
</evidence>
<dbReference type="InterPro" id="IPR004981">
    <property type="entry name" value="Trp_2_3_dOase"/>
</dbReference>
<dbReference type="RefSeq" id="WP_270122906.1">
    <property type="nucleotide sequence ID" value="NZ_BAAAOM010000004.1"/>
</dbReference>
<keyword evidence="6 9" id="KW-0408">Iron</keyword>
<dbReference type="Proteomes" id="UP001145799">
    <property type="component" value="Unassembled WGS sequence"/>
</dbReference>
<proteinExistence type="inferred from homology"/>
<feature type="binding site" evidence="9">
    <location>
        <begin position="57"/>
        <end position="61"/>
    </location>
    <ligand>
        <name>substrate</name>
    </ligand>
</feature>
<dbReference type="AlphaFoldDB" id="A0A9X3PJA7"/>
<dbReference type="GO" id="GO:0019442">
    <property type="term" value="P:L-tryptophan catabolic process to acetyl-CoA"/>
    <property type="evidence" value="ECO:0007669"/>
    <property type="project" value="TreeGrafter"/>
</dbReference>
<comment type="caution">
    <text evidence="11">The sequence shown here is derived from an EMBL/GenBank/DDBJ whole genome shotgun (WGS) entry which is preliminary data.</text>
</comment>
<reference evidence="12 14" key="2">
    <citation type="submission" date="2023-07" db="EMBL/GenBank/DDBJ databases">
        <title>Sequencing the genomes of 1000 actinobacteria strains.</title>
        <authorList>
            <person name="Klenk H.-P."/>
        </authorList>
    </citation>
    <scope>NUCLEOTIDE SEQUENCE [LARGE SCALE GENOMIC DNA]</scope>
    <source>
        <strain evidence="12 14">DSM 44724</strain>
    </source>
</reference>
<feature type="binding site" description="axial binding residue" evidence="9">
    <location>
        <position position="239"/>
    </location>
    <ligand>
        <name>heme</name>
        <dbReference type="ChEBI" id="CHEBI:30413"/>
    </ligand>
    <ligandPart>
        <name>Fe</name>
        <dbReference type="ChEBI" id="CHEBI:18248"/>
    </ligandPart>
</feature>
<protein>
    <recommendedName>
        <fullName evidence="9">Tryptophan 2,3-dioxygenase</fullName>
        <shortName evidence="9">TDO</shortName>
        <ecNumber evidence="9">1.13.11.11</ecNumber>
    </recommendedName>
    <alternativeName>
        <fullName evidence="9">Tryptamin 2,3-dioxygenase</fullName>
    </alternativeName>
    <alternativeName>
        <fullName evidence="9">Tryptophan oxygenase</fullName>
        <shortName evidence="9">TO</shortName>
        <shortName evidence="9">TRPO</shortName>
    </alternativeName>
    <alternativeName>
        <fullName evidence="9">Tryptophan pyrrolase</fullName>
    </alternativeName>
    <alternativeName>
        <fullName evidence="9">Tryptophanase</fullName>
    </alternativeName>
</protein>
<comment type="function">
    <text evidence="9">Heme-dependent dioxygenase that catalyzes the oxidative cleavage of the L-tryptophan (L-Trp) pyrrole ring and converts L-tryptophan to N-formyl-L-kynurenine. Catalyzes the oxidative cleavage of the indole moiety.</text>
</comment>
<feature type="region of interest" description="Disordered" evidence="10">
    <location>
        <begin position="1"/>
        <end position="22"/>
    </location>
</feature>
<dbReference type="FunFam" id="1.20.58.480:FF:000001">
    <property type="entry name" value="Tryptophan 2,3-dioxygenase"/>
    <property type="match status" value="1"/>
</dbReference>
<keyword evidence="14" id="KW-1185">Reference proteome</keyword>
<comment type="pathway">
    <text evidence="9">Amino-acid degradation; L-tryptophan degradation via kynurenine pathway; L-kynurenine from L-tryptophan: step 1/2.</text>
</comment>
<evidence type="ECO:0000256" key="4">
    <source>
        <dbReference type="ARBA" id="ARBA00022964"/>
    </source>
</evidence>
<evidence type="ECO:0000256" key="3">
    <source>
        <dbReference type="ARBA" id="ARBA00022723"/>
    </source>
</evidence>
<name>A0A9X3PJA7_9ACTN</name>
<organism evidence="11 13">
    <name type="scientific">Glycomyces lechevalierae</name>
    <dbReference type="NCBI Taxonomy" id="256034"/>
    <lineage>
        <taxon>Bacteria</taxon>
        <taxon>Bacillati</taxon>
        <taxon>Actinomycetota</taxon>
        <taxon>Actinomycetes</taxon>
        <taxon>Glycomycetales</taxon>
        <taxon>Glycomycetaceae</taxon>
        <taxon>Glycomyces</taxon>
    </lineage>
</organism>
<feature type="binding site" evidence="9">
    <location>
        <position position="123"/>
    </location>
    <ligand>
        <name>substrate</name>
    </ligand>
</feature>
<comment type="caution">
    <text evidence="9">Lacks conserved residue(s) required for the propagation of feature annotation.</text>
</comment>
<dbReference type="InterPro" id="IPR037217">
    <property type="entry name" value="Trp/Indoleamine_2_3_dOase-like"/>
</dbReference>
<feature type="binding site" evidence="9">
    <location>
        <position position="253"/>
    </location>
    <ligand>
        <name>substrate</name>
    </ligand>
</feature>
<dbReference type="PANTHER" id="PTHR10138">
    <property type="entry name" value="TRYPTOPHAN 2,3-DIOXYGENASE"/>
    <property type="match status" value="1"/>
</dbReference>
<comment type="cofactor">
    <cofactor evidence="9">
        <name>heme</name>
        <dbReference type="ChEBI" id="CHEBI:30413"/>
    </cofactor>
    <text evidence="9">Binds 1 heme group per subunit.</text>
</comment>
<dbReference type="GO" id="GO:0019441">
    <property type="term" value="P:L-tryptophan catabolic process to kynurenine"/>
    <property type="evidence" value="ECO:0007669"/>
    <property type="project" value="UniProtKB-UniRule"/>
</dbReference>
<gene>
    <name evidence="9" type="primary">kynA</name>
    <name evidence="12" type="ORF">J2S69_002674</name>
    <name evidence="11" type="ORF">O2L01_15690</name>
</gene>
<dbReference type="Pfam" id="PF03301">
    <property type="entry name" value="Trp_dioxygenase"/>
    <property type="match status" value="2"/>
</dbReference>
<comment type="catalytic activity">
    <reaction evidence="8 9">
        <text>L-tryptophan + O2 = N-formyl-L-kynurenine</text>
        <dbReference type="Rhea" id="RHEA:24536"/>
        <dbReference type="ChEBI" id="CHEBI:15379"/>
        <dbReference type="ChEBI" id="CHEBI:57912"/>
        <dbReference type="ChEBI" id="CHEBI:58629"/>
        <dbReference type="EC" id="1.13.11.11"/>
    </reaction>
</comment>
<accession>A0A9X3PJA7</accession>
<keyword evidence="4 9" id="KW-0223">Dioxygenase</keyword>